<comment type="similarity">
    <text evidence="1">Belongs to the glycosyl hydrolase 3 family.</text>
</comment>
<protein>
    <recommendedName>
        <fullName evidence="4">Exo-alpha-(1-&gt;6)-L-arabinopyranosidase</fullName>
    </recommendedName>
</protein>
<proteinExistence type="inferred from homology"/>
<dbReference type="EMBL" id="WEGK01000010">
    <property type="protein sequence ID" value="MQY21444.1"/>
    <property type="molecule type" value="Genomic_DNA"/>
</dbReference>
<dbReference type="PANTHER" id="PTHR42715">
    <property type="entry name" value="BETA-GLUCOSIDASE"/>
    <property type="match status" value="1"/>
</dbReference>
<name>A0A7K0D9A8_9NOCA</name>
<dbReference type="Proteomes" id="UP000438448">
    <property type="component" value="Unassembled WGS sequence"/>
</dbReference>
<gene>
    <name evidence="6" type="ORF">NRB20_45550</name>
</gene>
<dbReference type="AlphaFoldDB" id="A0A7K0D9A8"/>
<evidence type="ECO:0000313" key="7">
    <source>
        <dbReference type="Proteomes" id="UP000438448"/>
    </source>
</evidence>
<keyword evidence="7" id="KW-1185">Reference proteome</keyword>
<dbReference type="PANTHER" id="PTHR42715:SF10">
    <property type="entry name" value="BETA-GLUCOSIDASE"/>
    <property type="match status" value="1"/>
</dbReference>
<dbReference type="RefSeq" id="WP_227833770.1">
    <property type="nucleotide sequence ID" value="NZ_WEGK01000010.1"/>
</dbReference>
<organism evidence="6 7">
    <name type="scientific">Nocardia macrotermitis</name>
    <dbReference type="NCBI Taxonomy" id="2585198"/>
    <lineage>
        <taxon>Bacteria</taxon>
        <taxon>Bacillati</taxon>
        <taxon>Actinomycetota</taxon>
        <taxon>Actinomycetes</taxon>
        <taxon>Mycobacteriales</taxon>
        <taxon>Nocardiaceae</taxon>
        <taxon>Nocardia</taxon>
    </lineage>
</organism>
<comment type="function">
    <text evidence="3">Catalyzes the hydrolysis of a non-reducing terminal alpha-L-arabinopyranosidic linkage in ginsenoside Rb2 (alpha-L-arabinopyranosyl-(1-&gt;6)-alpha-D-glucopyranosyl) to release alpha-D-glucopyranosyl (Rd). It is not able to hydrolyze alpha-L-arabinofuranosyl-(1-&gt;6)-alpha-D-glucopyranosyl (Rc).</text>
</comment>
<dbReference type="Gene3D" id="2.60.40.10">
    <property type="entry name" value="Immunoglobulins"/>
    <property type="match status" value="1"/>
</dbReference>
<dbReference type="InterPro" id="IPR026891">
    <property type="entry name" value="Fn3-like"/>
</dbReference>
<dbReference type="Pfam" id="PF14310">
    <property type="entry name" value="Fn3-like"/>
    <property type="match status" value="1"/>
</dbReference>
<dbReference type="SMART" id="SM01217">
    <property type="entry name" value="Fn3_like"/>
    <property type="match status" value="1"/>
</dbReference>
<dbReference type="GO" id="GO:0008422">
    <property type="term" value="F:beta-glucosidase activity"/>
    <property type="evidence" value="ECO:0007669"/>
    <property type="project" value="UniProtKB-ARBA"/>
</dbReference>
<evidence type="ECO:0000259" key="5">
    <source>
        <dbReference type="SMART" id="SM01217"/>
    </source>
</evidence>
<evidence type="ECO:0000256" key="4">
    <source>
        <dbReference type="ARBA" id="ARBA00074219"/>
    </source>
</evidence>
<keyword evidence="2" id="KW-0378">Hydrolase</keyword>
<accession>A0A7K0D9A8</accession>
<evidence type="ECO:0000256" key="1">
    <source>
        <dbReference type="ARBA" id="ARBA00005336"/>
    </source>
</evidence>
<dbReference type="InterPro" id="IPR050288">
    <property type="entry name" value="Cellulose_deg_GH3"/>
</dbReference>
<reference evidence="6 7" key="1">
    <citation type="submission" date="2019-10" db="EMBL/GenBank/DDBJ databases">
        <title>Nocardia macrotermitis sp. nov. and Nocardia aurantia sp. nov., isolated from the gut of fungus growing-termite Macrotermes natalensis.</title>
        <authorList>
            <person name="Benndorf R."/>
            <person name="Schwitalla J."/>
            <person name="Martin K."/>
            <person name="De Beer W."/>
            <person name="Kaster A.-K."/>
            <person name="Vollmers J."/>
            <person name="Poulsen M."/>
            <person name="Beemelmanns C."/>
        </authorList>
    </citation>
    <scope>NUCLEOTIDE SEQUENCE [LARGE SCALE GENOMIC DNA]</scope>
    <source>
        <strain evidence="6 7">RB20</strain>
    </source>
</reference>
<dbReference type="InterPro" id="IPR013783">
    <property type="entry name" value="Ig-like_fold"/>
</dbReference>
<comment type="caution">
    <text evidence="6">The sequence shown here is derived from an EMBL/GenBank/DDBJ whole genome shotgun (WGS) entry which is preliminary data.</text>
</comment>
<evidence type="ECO:0000256" key="2">
    <source>
        <dbReference type="ARBA" id="ARBA00022801"/>
    </source>
</evidence>
<feature type="domain" description="Fibronectin type III-like" evidence="5">
    <location>
        <begin position="36"/>
        <end position="106"/>
    </location>
</feature>
<evidence type="ECO:0000313" key="6">
    <source>
        <dbReference type="EMBL" id="MQY21444.1"/>
    </source>
</evidence>
<evidence type="ECO:0000256" key="3">
    <source>
        <dbReference type="ARBA" id="ARBA00058905"/>
    </source>
</evidence>
<sequence>MSYTSFGYSDLRLETTADGITATVTITNTGTRTGREVVQFYAGLPGSKVIRAVRELKAFAETTLDPGQSTDVTVAIRREDLAYWNIRTRDWIVEPGDYEITAAASRADLRLRQTISVTGDLTPLDIHADTTLGELRADPVVAAAMDPLLQQLTPDGRDRLDDSPLGMDVARMSMSFPLGMLASFLGSDATDLVDQVQRAVATARAEHDTVTAEHY</sequence>
<dbReference type="FunFam" id="2.60.40.10:FF:000495">
    <property type="entry name" value="Periplasmic beta-glucosidase"/>
    <property type="match status" value="1"/>
</dbReference>
<dbReference type="GO" id="GO:0005975">
    <property type="term" value="P:carbohydrate metabolic process"/>
    <property type="evidence" value="ECO:0007669"/>
    <property type="project" value="UniProtKB-ARBA"/>
</dbReference>